<keyword evidence="1" id="KW-0472">Membrane</keyword>
<keyword evidence="1" id="KW-0812">Transmembrane</keyword>
<accession>A0A644X1F4</accession>
<reference evidence="2" key="1">
    <citation type="submission" date="2019-08" db="EMBL/GenBank/DDBJ databases">
        <authorList>
            <person name="Kucharzyk K."/>
            <person name="Murdoch R.W."/>
            <person name="Higgins S."/>
            <person name="Loffler F."/>
        </authorList>
    </citation>
    <scope>NUCLEOTIDE SEQUENCE</scope>
</reference>
<keyword evidence="1" id="KW-1133">Transmembrane helix</keyword>
<name>A0A644X1F4_9ZZZZ</name>
<evidence type="ECO:0000256" key="1">
    <source>
        <dbReference type="SAM" id="Phobius"/>
    </source>
</evidence>
<sequence>MEPVFINHCTLNKKNLAEMAKHTRRGARVIVNICSVLLLLVALTEYFVIYDFSTAFFALFLGVFFFAYVQLLPRISARMTLKRYQVLYHAEVVSELQFFEDHVLMQSEQSKEHIELQYAQIKKVIRTKNLYLLQLGAQLILLTDKTGFANGASCSAFEGFIRQKASRAKFRFPRRTRVKE</sequence>
<dbReference type="AlphaFoldDB" id="A0A644X1F4"/>
<protein>
    <recommendedName>
        <fullName evidence="3">YcxB-like protein domain-containing protein</fullName>
    </recommendedName>
</protein>
<dbReference type="EMBL" id="VSSQ01001637">
    <property type="protein sequence ID" value="MPM09995.1"/>
    <property type="molecule type" value="Genomic_DNA"/>
</dbReference>
<comment type="caution">
    <text evidence="2">The sequence shown here is derived from an EMBL/GenBank/DDBJ whole genome shotgun (WGS) entry which is preliminary data.</text>
</comment>
<organism evidence="2">
    <name type="scientific">bioreactor metagenome</name>
    <dbReference type="NCBI Taxonomy" id="1076179"/>
    <lineage>
        <taxon>unclassified sequences</taxon>
        <taxon>metagenomes</taxon>
        <taxon>ecological metagenomes</taxon>
    </lineage>
</organism>
<feature type="transmembrane region" description="Helical" evidence="1">
    <location>
        <begin position="29"/>
        <end position="49"/>
    </location>
</feature>
<proteinExistence type="predicted"/>
<evidence type="ECO:0000313" key="2">
    <source>
        <dbReference type="EMBL" id="MPM09995.1"/>
    </source>
</evidence>
<gene>
    <name evidence="2" type="ORF">SDC9_56319</name>
</gene>
<evidence type="ECO:0008006" key="3">
    <source>
        <dbReference type="Google" id="ProtNLM"/>
    </source>
</evidence>
<feature type="transmembrane region" description="Helical" evidence="1">
    <location>
        <begin position="55"/>
        <end position="73"/>
    </location>
</feature>